<comment type="similarity">
    <text evidence="5">Belongs to the CIMIP2 family.</text>
</comment>
<comment type="caution">
    <text evidence="7">The sequence shown here is derived from an EMBL/GenBank/DDBJ whole genome shotgun (WGS) entry which is preliminary data.</text>
</comment>
<evidence type="ECO:0000256" key="3">
    <source>
        <dbReference type="ARBA" id="ARBA00023212"/>
    </source>
</evidence>
<dbReference type="Proteomes" id="UP000269221">
    <property type="component" value="Unassembled WGS sequence"/>
</dbReference>
<gene>
    <name evidence="7" type="ORF">DUI87_30220</name>
</gene>
<dbReference type="GO" id="GO:0015630">
    <property type="term" value="C:microtubule cytoskeleton"/>
    <property type="evidence" value="ECO:0007669"/>
    <property type="project" value="UniProtKB-ARBA"/>
</dbReference>
<dbReference type="GO" id="GO:0005634">
    <property type="term" value="C:nucleus"/>
    <property type="evidence" value="ECO:0007669"/>
    <property type="project" value="TreeGrafter"/>
</dbReference>
<sequence>MAAFKGNDIFPQNPYHIPGYGGYVPQFTFRFGDTYGRTTHRLLLDPTISKSSRSLLAPLDNQENLLELHYHIDHPGYVTYQPIESPPEVPLGPQPVSTPALEEPMMTHMDPRHWQCPPGTPVPGVQQSWLPQEPMMTPTDPRHWQCSPETAVSGVRKVWVPPEPLALHPAAEEMEREVAEPPLAGVLGKLPGTCSCGGSRTQLETGGVALPGGATADHTLPVLPVPNAIQQKVTIGYAGFIPCITDTVGMTFIPSVNKAMKEFDRRQLLERNPPYTLGTRFPLTHWPDTKIYSRAGLIPAYAGHVPHLQDICGLTYGNGTRESYRCEQRRRGRAL</sequence>
<keyword evidence="2" id="KW-0963">Cytoplasm</keyword>
<evidence type="ECO:0000256" key="2">
    <source>
        <dbReference type="ARBA" id="ARBA00022490"/>
    </source>
</evidence>
<comment type="subcellular location">
    <subcellularLocation>
        <location evidence="1">Cytoplasm</location>
        <location evidence="1">Cytoskeleton</location>
        <location evidence="1">Cilium axoneme</location>
    </subcellularLocation>
</comment>
<organism evidence="7 8">
    <name type="scientific">Hirundo rustica rustica</name>
    <dbReference type="NCBI Taxonomy" id="333673"/>
    <lineage>
        <taxon>Eukaryota</taxon>
        <taxon>Metazoa</taxon>
        <taxon>Chordata</taxon>
        <taxon>Craniata</taxon>
        <taxon>Vertebrata</taxon>
        <taxon>Euteleostomi</taxon>
        <taxon>Archelosauria</taxon>
        <taxon>Archosauria</taxon>
        <taxon>Dinosauria</taxon>
        <taxon>Saurischia</taxon>
        <taxon>Theropoda</taxon>
        <taxon>Coelurosauria</taxon>
        <taxon>Aves</taxon>
        <taxon>Neognathae</taxon>
        <taxon>Neoaves</taxon>
        <taxon>Telluraves</taxon>
        <taxon>Australaves</taxon>
        <taxon>Passeriformes</taxon>
        <taxon>Sylvioidea</taxon>
        <taxon>Hirundinidae</taxon>
        <taxon>Hirundo</taxon>
    </lineage>
</organism>
<reference evidence="7 8" key="1">
    <citation type="submission" date="2018-07" db="EMBL/GenBank/DDBJ databases">
        <title>A high quality draft genome assembly of the barn swallow (H. rustica rustica).</title>
        <authorList>
            <person name="Formenti G."/>
            <person name="Chiara M."/>
            <person name="Poveda L."/>
            <person name="Francoijs K.-J."/>
            <person name="Bonisoli-Alquati A."/>
            <person name="Canova L."/>
            <person name="Gianfranceschi L."/>
            <person name="Horner D.S."/>
            <person name="Saino N."/>
        </authorList>
    </citation>
    <scope>NUCLEOTIDE SEQUENCE [LARGE SCALE GENOMIC DNA]</scope>
    <source>
        <strain evidence="7">Chelidonia</strain>
        <tissue evidence="7">Blood</tissue>
    </source>
</reference>
<evidence type="ECO:0000256" key="1">
    <source>
        <dbReference type="ARBA" id="ARBA00004430"/>
    </source>
</evidence>
<evidence type="ECO:0000259" key="6">
    <source>
        <dbReference type="Pfam" id="PF10629"/>
    </source>
</evidence>
<keyword evidence="4" id="KW-0966">Cell projection</keyword>
<evidence type="ECO:0000256" key="5">
    <source>
        <dbReference type="ARBA" id="ARBA00035661"/>
    </source>
</evidence>
<proteinExistence type="inferred from homology"/>
<evidence type="ECO:0000256" key="4">
    <source>
        <dbReference type="ARBA" id="ARBA00023273"/>
    </source>
</evidence>
<feature type="domain" description="Ciliary microtubule inner protein 2A-C-like" evidence="6">
    <location>
        <begin position="13"/>
        <end position="52"/>
    </location>
</feature>
<dbReference type="GO" id="GO:0005930">
    <property type="term" value="C:axoneme"/>
    <property type="evidence" value="ECO:0007669"/>
    <property type="project" value="UniProtKB-SubCell"/>
</dbReference>
<accession>A0A3M0IYB2</accession>
<dbReference type="EMBL" id="QRBI01000209">
    <property type="protein sequence ID" value="RMB93522.1"/>
    <property type="molecule type" value="Genomic_DNA"/>
</dbReference>
<dbReference type="Pfam" id="PF10629">
    <property type="entry name" value="CMI2B-like"/>
    <property type="match status" value="2"/>
</dbReference>
<dbReference type="OrthoDB" id="2019884at2759"/>
<dbReference type="InterPro" id="IPR052683">
    <property type="entry name" value="CIMIP2A"/>
</dbReference>
<dbReference type="PANTHER" id="PTHR47299:SF1">
    <property type="entry name" value="PROTEIN FAM166A"/>
    <property type="match status" value="1"/>
</dbReference>
<feature type="domain" description="Ciliary microtubule inner protein 2A-C-like" evidence="6">
    <location>
        <begin position="296"/>
        <end position="322"/>
    </location>
</feature>
<evidence type="ECO:0000313" key="7">
    <source>
        <dbReference type="EMBL" id="RMB93522.1"/>
    </source>
</evidence>
<evidence type="ECO:0000313" key="8">
    <source>
        <dbReference type="Proteomes" id="UP000269221"/>
    </source>
</evidence>
<keyword evidence="3" id="KW-0206">Cytoskeleton</keyword>
<dbReference type="InterPro" id="IPR018902">
    <property type="entry name" value="CMI2A-C-like_dom"/>
</dbReference>
<dbReference type="PANTHER" id="PTHR47299">
    <property type="entry name" value="PROTEIN FAM166A"/>
    <property type="match status" value="1"/>
</dbReference>
<protein>
    <recommendedName>
        <fullName evidence="6">Ciliary microtubule inner protein 2A-C-like domain-containing protein</fullName>
    </recommendedName>
</protein>
<dbReference type="AlphaFoldDB" id="A0A3M0IYB2"/>
<keyword evidence="8" id="KW-1185">Reference proteome</keyword>
<name>A0A3M0IYB2_HIRRU</name>